<dbReference type="GeneID" id="105997022"/>
<protein>
    <submittedName>
        <fullName evidence="3">Suppressor APC domain-containing protein 1 isoform X1</fullName>
    </submittedName>
</protein>
<name>A0A1S3GD24_DIPOR</name>
<sequence length="204" mass="22693">MGSQGSAGPPLVQVPYSVLLLPLETSRQDSGAQSFFLWLERMQALERKQDALWQGLELLEQSHAWFEDHLREAQCQQLHLGALGENFLTDLHSDSGGPQLTQIQKMNMCLQNLIRKISPHPLNKASSQATQYQKEKSKQQNLWQQQVNWGGWGALAHGAWDTRCAVCFSPPLQALSRKQKGVIQPKGEMAGPGGSQGWRGPTLV</sequence>
<dbReference type="RefSeq" id="XP_012886748.1">
    <property type="nucleotide sequence ID" value="XM_013031294.1"/>
</dbReference>
<dbReference type="Proteomes" id="UP000081671">
    <property type="component" value="Unplaced"/>
</dbReference>
<organism evidence="2 3">
    <name type="scientific">Dipodomys ordii</name>
    <name type="common">Ord's kangaroo rat</name>
    <dbReference type="NCBI Taxonomy" id="10020"/>
    <lineage>
        <taxon>Eukaryota</taxon>
        <taxon>Metazoa</taxon>
        <taxon>Chordata</taxon>
        <taxon>Craniata</taxon>
        <taxon>Vertebrata</taxon>
        <taxon>Euteleostomi</taxon>
        <taxon>Mammalia</taxon>
        <taxon>Eutheria</taxon>
        <taxon>Euarchontoglires</taxon>
        <taxon>Glires</taxon>
        <taxon>Rodentia</taxon>
        <taxon>Castorimorpha</taxon>
        <taxon>Heteromyidae</taxon>
        <taxon>Dipodomyinae</taxon>
        <taxon>Dipodomys</taxon>
    </lineage>
</organism>
<dbReference type="PANTHER" id="PTHR14907:SF4">
    <property type="entry name" value="SUPPRESSOR APC DOMAIN-CONTAINING PROTEIN 1"/>
    <property type="match status" value="1"/>
</dbReference>
<proteinExistence type="predicted"/>
<evidence type="ECO:0000256" key="1">
    <source>
        <dbReference type="SAM" id="MobiDB-lite"/>
    </source>
</evidence>
<accession>A0A1S3GD24</accession>
<dbReference type="PANTHER" id="PTHR14907">
    <property type="entry name" value="FI14130P"/>
    <property type="match status" value="1"/>
</dbReference>
<dbReference type="InParanoid" id="A0A1S3GD24"/>
<dbReference type="AlphaFoldDB" id="A0A1S3GD24"/>
<evidence type="ECO:0000313" key="3">
    <source>
        <dbReference type="RefSeq" id="XP_012886748.1"/>
    </source>
</evidence>
<evidence type="ECO:0000313" key="2">
    <source>
        <dbReference type="Proteomes" id="UP000081671"/>
    </source>
</evidence>
<feature type="region of interest" description="Disordered" evidence="1">
    <location>
        <begin position="183"/>
        <end position="204"/>
    </location>
</feature>
<dbReference type="OrthoDB" id="10035013at2759"/>
<dbReference type="InterPro" id="IPR026828">
    <property type="entry name" value="SAPC2_1/2"/>
</dbReference>
<keyword evidence="2" id="KW-1185">Reference proteome</keyword>
<dbReference type="KEGG" id="dord:105997022"/>
<gene>
    <name evidence="3" type="primary">Sapcd1</name>
</gene>
<reference evidence="3" key="1">
    <citation type="submission" date="2025-08" db="UniProtKB">
        <authorList>
            <consortium name="RefSeq"/>
        </authorList>
    </citation>
    <scope>IDENTIFICATION</scope>
    <source>
        <tissue evidence="3">Kidney</tissue>
    </source>
</reference>
<dbReference type="Pfam" id="PF11414">
    <property type="entry name" value="Suppressor_APC"/>
    <property type="match status" value="1"/>
</dbReference>
<dbReference type="CTD" id="401251"/>